<sequence length="137" mass="15532">MQVKTILGVKCVVLEQKEVDFINDELILQAFKELKAALGEKSQTKAIYLNALEGYLSEVGEVCDFKDYLLLLENNRALCNLGCCFFDYADCKGKDEAFCFEFLKALNPPWINAQPLMAKEYAQRVARKIKAIESLAH</sequence>
<accession>A0A4U8T595</accession>
<protein>
    <submittedName>
        <fullName evidence="1">Uncharacterized protein</fullName>
    </submittedName>
</protein>
<dbReference type="Proteomes" id="UP000029733">
    <property type="component" value="Unassembled WGS sequence"/>
</dbReference>
<dbReference type="EMBL" id="JRPR02000020">
    <property type="protein sequence ID" value="TLD94634.1"/>
    <property type="molecule type" value="Genomic_DNA"/>
</dbReference>
<dbReference type="OrthoDB" id="10009915at2"/>
<name>A0A4U8T595_9HELI</name>
<dbReference type="STRING" id="1677920.LS71_08235"/>
<comment type="caution">
    <text evidence="1">The sequence shown here is derived from an EMBL/GenBank/DDBJ whole genome shotgun (WGS) entry which is preliminary data.</text>
</comment>
<dbReference type="RefSeq" id="WP_034356419.1">
    <property type="nucleotide sequence ID" value="NZ_JRPR02000020.1"/>
</dbReference>
<dbReference type="AlphaFoldDB" id="A0A4U8T595"/>
<proteinExistence type="predicted"/>
<reference evidence="1 2" key="1">
    <citation type="journal article" date="2014" name="Genome Announc.">
        <title>Draft genome sequences of eight enterohepatic helicobacter species isolated from both laboratory and wild rodents.</title>
        <authorList>
            <person name="Sheh A."/>
            <person name="Shen Z."/>
            <person name="Fox J.G."/>
        </authorList>
    </citation>
    <scope>NUCLEOTIDE SEQUENCE [LARGE SCALE GENOMIC DNA]</scope>
    <source>
        <strain evidence="1 2">MIT 09-6949</strain>
    </source>
</reference>
<organism evidence="1 2">
    <name type="scientific">Helicobacter jaachi</name>
    <dbReference type="NCBI Taxonomy" id="1677920"/>
    <lineage>
        <taxon>Bacteria</taxon>
        <taxon>Pseudomonadati</taxon>
        <taxon>Campylobacterota</taxon>
        <taxon>Epsilonproteobacteria</taxon>
        <taxon>Campylobacterales</taxon>
        <taxon>Helicobacteraceae</taxon>
        <taxon>Helicobacter</taxon>
    </lineage>
</organism>
<evidence type="ECO:0000313" key="2">
    <source>
        <dbReference type="Proteomes" id="UP000029733"/>
    </source>
</evidence>
<evidence type="ECO:0000313" key="1">
    <source>
        <dbReference type="EMBL" id="TLD94634.1"/>
    </source>
</evidence>
<keyword evidence="2" id="KW-1185">Reference proteome</keyword>
<gene>
    <name evidence="1" type="ORF">LS71_009275</name>
</gene>